<dbReference type="AlphaFoldDB" id="A0A9X4GXF1"/>
<evidence type="ECO:0000313" key="2">
    <source>
        <dbReference type="Proteomes" id="UP001154312"/>
    </source>
</evidence>
<keyword evidence="2" id="KW-1185">Reference proteome</keyword>
<dbReference type="RefSeq" id="WP_277441899.1">
    <property type="nucleotide sequence ID" value="NZ_JAKOAV010000001.1"/>
</dbReference>
<accession>A0A9X4GXF1</accession>
<evidence type="ECO:0000313" key="1">
    <source>
        <dbReference type="EMBL" id="MDF9406755.1"/>
    </source>
</evidence>
<name>A0A9X4GXF1_9FIRM</name>
<reference evidence="1" key="1">
    <citation type="submission" date="2022-02" db="EMBL/GenBank/DDBJ databases">
        <authorList>
            <person name="Leng L."/>
        </authorList>
    </citation>
    <scope>NUCLEOTIDE SEQUENCE</scope>
    <source>
        <strain evidence="1">JI</strain>
    </source>
</reference>
<organism evidence="1 2">
    <name type="scientific">Pelotomaculum isophthalicicum JI</name>
    <dbReference type="NCBI Taxonomy" id="947010"/>
    <lineage>
        <taxon>Bacteria</taxon>
        <taxon>Bacillati</taxon>
        <taxon>Bacillota</taxon>
        <taxon>Clostridia</taxon>
        <taxon>Eubacteriales</taxon>
        <taxon>Desulfotomaculaceae</taxon>
        <taxon>Pelotomaculum</taxon>
    </lineage>
</organism>
<dbReference type="Proteomes" id="UP001154312">
    <property type="component" value="Unassembled WGS sequence"/>
</dbReference>
<gene>
    <name evidence="1" type="ORF">L7E55_00010</name>
</gene>
<sequence>MFIRWKGRYAYLERRYKDNNGKVKSQSKYLGQNHLLTLEKMVTASEISEHDFKMLAGCAPEGILKATKDGALTIYDEASCLLRNHRIAIFFNGSWLPGLVVKDEHGWYLKDDSGNIIGLRPGTRIRLIL</sequence>
<protein>
    <submittedName>
        <fullName evidence="1">Uncharacterized protein</fullName>
    </submittedName>
</protein>
<comment type="caution">
    <text evidence="1">The sequence shown here is derived from an EMBL/GenBank/DDBJ whole genome shotgun (WGS) entry which is preliminary data.</text>
</comment>
<dbReference type="EMBL" id="JAKOAV010000001">
    <property type="protein sequence ID" value="MDF9406755.1"/>
    <property type="molecule type" value="Genomic_DNA"/>
</dbReference>
<proteinExistence type="predicted"/>